<feature type="transmembrane region" description="Helical" evidence="1">
    <location>
        <begin position="57"/>
        <end position="75"/>
    </location>
</feature>
<evidence type="ECO:0000256" key="2">
    <source>
        <dbReference type="SAM" id="SignalP"/>
    </source>
</evidence>
<sequence length="84" mass="8870">MKKLFLAFALFTISFSLLANVVLAEDENVICPQPYGGGVVCGVKTHAPVNTGLGDNWAAIGLGLLSASVFTVILSKRFKTSKVL</sequence>
<evidence type="ECO:0000256" key="1">
    <source>
        <dbReference type="SAM" id="Phobius"/>
    </source>
</evidence>
<keyword evidence="1" id="KW-0472">Membrane</keyword>
<proteinExistence type="predicted"/>
<name>A0A0G0LUE5_9BACT</name>
<evidence type="ECO:0000313" key="4">
    <source>
        <dbReference type="Proteomes" id="UP000034774"/>
    </source>
</evidence>
<dbReference type="AlphaFoldDB" id="A0A0G0LUE5"/>
<organism evidence="3 4">
    <name type="scientific">Candidatus Woesebacteria bacterium GW2011_GWB1_39_10</name>
    <dbReference type="NCBI Taxonomy" id="1618572"/>
    <lineage>
        <taxon>Bacteria</taxon>
        <taxon>Candidatus Woeseibacteriota</taxon>
    </lineage>
</organism>
<keyword evidence="1" id="KW-0812">Transmembrane</keyword>
<keyword evidence="2" id="KW-0732">Signal</keyword>
<accession>A0A0G0LUE5</accession>
<gene>
    <name evidence="3" type="ORF">UT17_C0005G0033</name>
</gene>
<feature type="chain" id="PRO_5002533390" evidence="2">
    <location>
        <begin position="20"/>
        <end position="84"/>
    </location>
</feature>
<dbReference type="EMBL" id="LBVU01000005">
    <property type="protein sequence ID" value="KKQ91595.1"/>
    <property type="molecule type" value="Genomic_DNA"/>
</dbReference>
<reference evidence="3 4" key="1">
    <citation type="journal article" date="2015" name="Nature">
        <title>rRNA introns, odd ribosomes, and small enigmatic genomes across a large radiation of phyla.</title>
        <authorList>
            <person name="Brown C.T."/>
            <person name="Hug L.A."/>
            <person name="Thomas B.C."/>
            <person name="Sharon I."/>
            <person name="Castelle C.J."/>
            <person name="Singh A."/>
            <person name="Wilkins M.J."/>
            <person name="Williams K.H."/>
            <person name="Banfield J.F."/>
        </authorList>
    </citation>
    <scope>NUCLEOTIDE SEQUENCE [LARGE SCALE GENOMIC DNA]</scope>
</reference>
<feature type="signal peptide" evidence="2">
    <location>
        <begin position="1"/>
        <end position="19"/>
    </location>
</feature>
<evidence type="ECO:0000313" key="3">
    <source>
        <dbReference type="EMBL" id="KKQ91595.1"/>
    </source>
</evidence>
<dbReference type="Proteomes" id="UP000034774">
    <property type="component" value="Unassembled WGS sequence"/>
</dbReference>
<dbReference type="STRING" id="1618572.UT17_C0005G0033"/>
<comment type="caution">
    <text evidence="3">The sequence shown here is derived from an EMBL/GenBank/DDBJ whole genome shotgun (WGS) entry which is preliminary data.</text>
</comment>
<protein>
    <submittedName>
        <fullName evidence="3">Uncharacterized protein</fullName>
    </submittedName>
</protein>
<keyword evidence="1" id="KW-1133">Transmembrane helix</keyword>